<evidence type="ECO:0000313" key="3">
    <source>
        <dbReference type="EMBL" id="MBX67854.1"/>
    </source>
</evidence>
<evidence type="ECO:0000256" key="1">
    <source>
        <dbReference type="SAM" id="MobiDB-lite"/>
    </source>
</evidence>
<organism evidence="3">
    <name type="scientific">Rhizophora mucronata</name>
    <name type="common">Asiatic mangrove</name>
    <dbReference type="NCBI Taxonomy" id="61149"/>
    <lineage>
        <taxon>Eukaryota</taxon>
        <taxon>Viridiplantae</taxon>
        <taxon>Streptophyta</taxon>
        <taxon>Embryophyta</taxon>
        <taxon>Tracheophyta</taxon>
        <taxon>Spermatophyta</taxon>
        <taxon>Magnoliopsida</taxon>
        <taxon>eudicotyledons</taxon>
        <taxon>Gunneridae</taxon>
        <taxon>Pentapetalae</taxon>
        <taxon>rosids</taxon>
        <taxon>fabids</taxon>
        <taxon>Malpighiales</taxon>
        <taxon>Rhizophoraceae</taxon>
        <taxon>Rhizophora</taxon>
    </lineage>
</organism>
<feature type="compositionally biased region" description="Polar residues" evidence="1">
    <location>
        <begin position="350"/>
        <end position="374"/>
    </location>
</feature>
<feature type="compositionally biased region" description="Basic and acidic residues" evidence="1">
    <location>
        <begin position="280"/>
        <end position="289"/>
    </location>
</feature>
<feature type="compositionally biased region" description="Polar residues" evidence="1">
    <location>
        <begin position="290"/>
        <end position="299"/>
    </location>
</feature>
<dbReference type="AlphaFoldDB" id="A0A2P2QLI8"/>
<dbReference type="PANTHER" id="PTHR36308:SF1">
    <property type="entry name" value="DENTIN SIALOPHOSPHOPROTEIN-RELATED"/>
    <property type="match status" value="1"/>
</dbReference>
<dbReference type="EMBL" id="GGEC01087370">
    <property type="protein sequence ID" value="MBX67854.1"/>
    <property type="molecule type" value="Transcribed_RNA"/>
</dbReference>
<accession>A0A2P2QLI8</accession>
<dbReference type="InterPro" id="IPR056717">
    <property type="entry name" value="DUF7815"/>
</dbReference>
<proteinExistence type="predicted"/>
<reference evidence="3" key="1">
    <citation type="submission" date="2018-02" db="EMBL/GenBank/DDBJ databases">
        <title>Rhizophora mucronata_Transcriptome.</title>
        <authorList>
            <person name="Meera S.P."/>
            <person name="Sreeshan A."/>
            <person name="Augustine A."/>
        </authorList>
    </citation>
    <scope>NUCLEOTIDE SEQUENCE</scope>
    <source>
        <tissue evidence="3">Leaf</tissue>
    </source>
</reference>
<feature type="compositionally biased region" description="Polar residues" evidence="1">
    <location>
        <begin position="262"/>
        <end position="273"/>
    </location>
</feature>
<name>A0A2P2QLI8_RHIMU</name>
<feature type="domain" description="DUF7815" evidence="2">
    <location>
        <begin position="52"/>
        <end position="77"/>
    </location>
</feature>
<dbReference type="Pfam" id="PF25122">
    <property type="entry name" value="DUF7815"/>
    <property type="match status" value="1"/>
</dbReference>
<feature type="region of interest" description="Disordered" evidence="1">
    <location>
        <begin position="239"/>
        <end position="390"/>
    </location>
</feature>
<evidence type="ECO:0000259" key="2">
    <source>
        <dbReference type="Pfam" id="PF25122"/>
    </source>
</evidence>
<protein>
    <submittedName>
        <fullName evidence="3">Dentin sialophosphoprotein</fullName>
    </submittedName>
</protein>
<sequence length="521" mass="56080">MAVEIPHDLIKSLQISLREQAGLSSYDPNDTTLPELPSAEDGIAELDPSPVYLRCKHCKGRLLRGINSTICVFCGRQTNKDVPPDPIKFTSTFGYRWLLQSLDLDGSELVAPSVEAKDSNRGHNAPQNEFPLSDLLDLEIRWSSESQVSEARISDKTPAQKLSTLNLAGVDLDNFFIEAKAESLSAPSGNYFALDKHGNGLGSNAFQGHGSLSLFENAQLSEPAVKTKEYEGGDSFSGWEAEFQSAGSGTQTEESKPFDSLVGSSSDNLSTHMDSIGPGKDLDNQRTTEDATSSASNLNDWMKDDSWSNFNTGNATSSSGNSTFIHDNQHPTANSSKLAHGRTIHEEENSFSTWNDFASTTSKQVPSDNSSKQAGDNAMPSIEPASVPDGKTIAEDEDAFDAWNDFGSVTSVQVPSAEHASGKSLLDGSASGSSQPDFFSTVFNHKNGSTEINILLPETTVSDSLSGTNAGDMSRAEDFKNGHDVSNGNTRSKADDVEMLLSQMHDLSFMHESSLAVPQKK</sequence>
<dbReference type="PANTHER" id="PTHR36308">
    <property type="entry name" value="DENTIN SIALOPHOSPHOPROTEIN-RELATED"/>
    <property type="match status" value="1"/>
</dbReference>
<feature type="compositionally biased region" description="Low complexity" evidence="1">
    <location>
        <begin position="308"/>
        <end position="324"/>
    </location>
</feature>